<dbReference type="STRING" id="488538.SAR116_0977"/>
<keyword evidence="2 5" id="KW-0812">Transmembrane</keyword>
<feature type="transmembrane region" description="Helical" evidence="5">
    <location>
        <begin position="346"/>
        <end position="368"/>
    </location>
</feature>
<dbReference type="KEGG" id="apb:SAR116_0977"/>
<keyword evidence="4 5" id="KW-0472">Membrane</keyword>
<gene>
    <name evidence="6" type="ordered locus">SAR116_0977</name>
</gene>
<evidence type="ECO:0000256" key="5">
    <source>
        <dbReference type="SAM" id="Phobius"/>
    </source>
</evidence>
<comment type="subcellular location">
    <subcellularLocation>
        <location evidence="1">Membrane</location>
        <topology evidence="1">Multi-pass membrane protein</topology>
    </subcellularLocation>
</comment>
<dbReference type="OrthoDB" id="8807718at2"/>
<dbReference type="InterPro" id="IPR052556">
    <property type="entry name" value="PolySynth_Transporter"/>
</dbReference>
<proteinExistence type="predicted"/>
<keyword evidence="3 5" id="KW-1133">Transmembrane helix</keyword>
<reference evidence="6 7" key="1">
    <citation type="journal article" date="2010" name="J. Bacteriol.">
        <title>Complete genome sequence of "Candidatus Puniceispirillum marinum" IMCC1322, a representative of the SAR116 clade in the Alphaproteobacteria.</title>
        <authorList>
            <person name="Oh H.M."/>
            <person name="Kwon K.K."/>
            <person name="Kang I."/>
            <person name="Kang S.G."/>
            <person name="Lee J.H."/>
            <person name="Kim S.J."/>
            <person name="Cho J.C."/>
        </authorList>
    </citation>
    <scope>NUCLEOTIDE SEQUENCE [LARGE SCALE GENOMIC DNA]</scope>
    <source>
        <strain evidence="6 7">IMCC1322</strain>
    </source>
</reference>
<feature type="transmembrane region" description="Helical" evidence="5">
    <location>
        <begin position="112"/>
        <end position="130"/>
    </location>
</feature>
<dbReference type="AlphaFoldDB" id="D5BSH3"/>
<dbReference type="Proteomes" id="UP000007460">
    <property type="component" value="Chromosome"/>
</dbReference>
<dbReference type="InterPro" id="IPR002797">
    <property type="entry name" value="Polysacc_synth"/>
</dbReference>
<dbReference type="RefSeq" id="WP_013045849.1">
    <property type="nucleotide sequence ID" value="NC_014010.1"/>
</dbReference>
<dbReference type="PANTHER" id="PTHR43424">
    <property type="entry name" value="LOCUS PUTATIVE PROTEIN 1-RELATED"/>
    <property type="match status" value="1"/>
</dbReference>
<dbReference type="EMBL" id="CP001751">
    <property type="protein sequence ID" value="ADE39220.1"/>
    <property type="molecule type" value="Genomic_DNA"/>
</dbReference>
<dbReference type="HOGENOM" id="CLU_683091_0_0_5"/>
<keyword evidence="7" id="KW-1185">Reference proteome</keyword>
<feature type="transmembrane region" description="Helical" evidence="5">
    <location>
        <begin position="79"/>
        <end position="100"/>
    </location>
</feature>
<name>D5BSH3_PUNMI</name>
<evidence type="ECO:0000256" key="3">
    <source>
        <dbReference type="ARBA" id="ARBA00022989"/>
    </source>
</evidence>
<dbReference type="eggNOG" id="COG2244">
    <property type="taxonomic scope" value="Bacteria"/>
</dbReference>
<evidence type="ECO:0000256" key="4">
    <source>
        <dbReference type="ARBA" id="ARBA00023136"/>
    </source>
</evidence>
<feature type="transmembrane region" description="Helical" evidence="5">
    <location>
        <begin position="374"/>
        <end position="394"/>
    </location>
</feature>
<feature type="transmembrane region" description="Helical" evidence="5">
    <location>
        <begin position="239"/>
        <end position="262"/>
    </location>
</feature>
<feature type="transmembrane region" description="Helical" evidence="5">
    <location>
        <begin position="274"/>
        <end position="296"/>
    </location>
</feature>
<evidence type="ECO:0000256" key="1">
    <source>
        <dbReference type="ARBA" id="ARBA00004141"/>
    </source>
</evidence>
<feature type="transmembrane region" description="Helical" evidence="5">
    <location>
        <begin position="142"/>
        <end position="160"/>
    </location>
</feature>
<feature type="transmembrane region" description="Helical" evidence="5">
    <location>
        <begin position="12"/>
        <end position="33"/>
    </location>
</feature>
<dbReference type="PANTHER" id="PTHR43424:SF1">
    <property type="entry name" value="LOCUS PUTATIVE PROTEIN 1-RELATED"/>
    <property type="match status" value="1"/>
</dbReference>
<protein>
    <submittedName>
        <fullName evidence="6">Polysaccharide export protein</fullName>
    </submittedName>
</protein>
<evidence type="ECO:0000313" key="6">
    <source>
        <dbReference type="EMBL" id="ADE39220.1"/>
    </source>
</evidence>
<feature type="transmembrane region" description="Helical" evidence="5">
    <location>
        <begin position="316"/>
        <end position="334"/>
    </location>
</feature>
<dbReference type="GO" id="GO:0016020">
    <property type="term" value="C:membrane"/>
    <property type="evidence" value="ECO:0007669"/>
    <property type="project" value="UniProtKB-SubCell"/>
</dbReference>
<feature type="transmembrane region" description="Helical" evidence="5">
    <location>
        <begin position="166"/>
        <end position="186"/>
    </location>
</feature>
<accession>D5BSH3</accession>
<organism evidence="6 7">
    <name type="scientific">Puniceispirillum marinum (strain IMCC1322)</name>
    <dbReference type="NCBI Taxonomy" id="488538"/>
    <lineage>
        <taxon>Bacteria</taxon>
        <taxon>Pseudomonadati</taxon>
        <taxon>Pseudomonadota</taxon>
        <taxon>Alphaproteobacteria</taxon>
        <taxon>Candidatus Puniceispirillales</taxon>
        <taxon>Candidatus Puniceispirillaceae</taxon>
        <taxon>Candidatus Puniceispirillum</taxon>
    </lineage>
</organism>
<evidence type="ECO:0000313" key="7">
    <source>
        <dbReference type="Proteomes" id="UP000007460"/>
    </source>
</evidence>
<dbReference type="Pfam" id="PF01943">
    <property type="entry name" value="Polysacc_synt"/>
    <property type="match status" value="1"/>
</dbReference>
<sequence>MTRSGHIFPKIFLQYLSLIVCGFISFALGLIIAKELGPAKFGIYLVLFTYGGYFAHFFDLGLKTFIYKNNNKTHDPLTGALVNFCYQFVVVMVLALFIFFFLPRHLFSFADYFMMLMAFASISSLQLFFSALKGTGALGSEAWLQFFYRLLSFCVILAVLQFSDRLVFIFFAMTISACLMIWYSYVKLGIKITSAEKVLLSSTVPFFTLELMISIYTKLEVLMLSFLSVDPVQIGQYGVATRIIDAQHTVIFPCAVIYFNILKGNLHFEFVRRLSLLSFLGLVGLLGVLGYFASLLVMPSLISSFFGDEYALSSALYEKLALVLIASTLNIFIFQKMIFMGETKTLLICMVLGCVISLAANLSLTVTYGLYGALYSRVIVEYGILALFIISIILTKPFTSKPS</sequence>
<feature type="transmembrane region" description="Helical" evidence="5">
    <location>
        <begin position="39"/>
        <end position="58"/>
    </location>
</feature>
<feature type="transmembrane region" description="Helical" evidence="5">
    <location>
        <begin position="198"/>
        <end position="219"/>
    </location>
</feature>
<evidence type="ECO:0000256" key="2">
    <source>
        <dbReference type="ARBA" id="ARBA00022692"/>
    </source>
</evidence>